<dbReference type="InterPro" id="IPR012334">
    <property type="entry name" value="Pectin_lyas_fold"/>
</dbReference>
<organism evidence="3 4">
    <name type="scientific">Pseudorhodobacter turbinis</name>
    <dbReference type="NCBI Taxonomy" id="2500533"/>
    <lineage>
        <taxon>Bacteria</taxon>
        <taxon>Pseudomonadati</taxon>
        <taxon>Pseudomonadota</taxon>
        <taxon>Alphaproteobacteria</taxon>
        <taxon>Rhodobacterales</taxon>
        <taxon>Paracoccaceae</taxon>
        <taxon>Pseudorhodobacter</taxon>
    </lineage>
</organism>
<dbReference type="SUPFAM" id="SSF51126">
    <property type="entry name" value="Pectin lyase-like"/>
    <property type="match status" value="1"/>
</dbReference>
<evidence type="ECO:0000313" key="4">
    <source>
        <dbReference type="Proteomes" id="UP000298631"/>
    </source>
</evidence>
<dbReference type="Proteomes" id="UP000298631">
    <property type="component" value="Plasmid unnamed2"/>
</dbReference>
<reference evidence="3 4" key="1">
    <citation type="submission" date="2019-05" db="EMBL/GenBank/DDBJ databases">
        <title>Pseudorhodobacter turbinis sp. nov., isolated from the gut of the Korean turban shell.</title>
        <authorList>
            <person name="Jeong Y.-S."/>
            <person name="Kang W.-R."/>
            <person name="Bae J.-W."/>
        </authorList>
    </citation>
    <scope>NUCLEOTIDE SEQUENCE [LARGE SCALE GENOMIC DNA]</scope>
    <source>
        <strain evidence="3 4">S12M18</strain>
        <plasmid evidence="3 4">unnamed2</plasmid>
    </source>
</reference>
<evidence type="ECO:0000313" key="3">
    <source>
        <dbReference type="EMBL" id="QCO58119.1"/>
    </source>
</evidence>
<keyword evidence="4" id="KW-1185">Reference proteome</keyword>
<geneLocation type="plasmid" evidence="3 4">
    <name>unnamed2</name>
</geneLocation>
<proteinExistence type="predicted"/>
<dbReference type="EMBL" id="CP039966">
    <property type="protein sequence ID" value="QCO58119.1"/>
    <property type="molecule type" value="Genomic_DNA"/>
</dbReference>
<dbReference type="OrthoDB" id="3938151at2"/>
<dbReference type="Gene3D" id="2.160.20.10">
    <property type="entry name" value="Single-stranded right-handed beta-helix, Pectin lyase-like"/>
    <property type="match status" value="1"/>
</dbReference>
<dbReference type="Pfam" id="PF13229">
    <property type="entry name" value="Beta_helix"/>
    <property type="match status" value="1"/>
</dbReference>
<protein>
    <submittedName>
        <fullName evidence="3">Right-handed parallel beta-helix repeat-containing protein</fullName>
    </submittedName>
</protein>
<dbReference type="InterPro" id="IPR011050">
    <property type="entry name" value="Pectin_lyase_fold/virulence"/>
</dbReference>
<evidence type="ECO:0000256" key="1">
    <source>
        <dbReference type="SAM" id="MobiDB-lite"/>
    </source>
</evidence>
<dbReference type="AlphaFoldDB" id="A0A4P8EM59"/>
<feature type="region of interest" description="Disordered" evidence="1">
    <location>
        <begin position="220"/>
        <end position="239"/>
    </location>
</feature>
<dbReference type="SMART" id="SM00710">
    <property type="entry name" value="PbH1"/>
    <property type="match status" value="5"/>
</dbReference>
<name>A0A4P8EM59_9RHOB</name>
<gene>
    <name evidence="3" type="ORF">EOK75_20380</name>
</gene>
<sequence>MFRGIVIDRSQNLVLRGTNIHSIRMDGMNFPQVENVLIENNHIHDFSRSLESKDHADMIQFRTNKTDKPSRDIVIRDNLLNSGKGAYSQSIFMRNEEVDTGRSDTEMFYRNVTIENNMIINAHLHGITVGETDGLIIRRNTVVRNGRSEGKKKNPALWTPQIRVNKSSRNVLITRNITNKITGEVGQADWRVTKNYPVQDLARGKSGFYGQVFDHSVLNDPTRPEAFRPQKGGPLDGADLGARLPVF</sequence>
<feature type="domain" description="Right handed beta helix" evidence="2">
    <location>
        <begin position="4"/>
        <end position="159"/>
    </location>
</feature>
<dbReference type="KEGG" id="pseb:EOK75_20380"/>
<evidence type="ECO:0000259" key="2">
    <source>
        <dbReference type="Pfam" id="PF13229"/>
    </source>
</evidence>
<keyword evidence="3" id="KW-0614">Plasmid</keyword>
<accession>A0A4P8EM59</accession>
<dbReference type="InterPro" id="IPR039448">
    <property type="entry name" value="Beta_helix"/>
</dbReference>
<dbReference type="InterPro" id="IPR006626">
    <property type="entry name" value="PbH1"/>
</dbReference>